<dbReference type="Pfam" id="PF02325">
    <property type="entry name" value="CCB3_YggT"/>
    <property type="match status" value="1"/>
</dbReference>
<keyword evidence="1" id="KW-1133">Transmembrane helix</keyword>
<accession>A0A840DCV1</accession>
<feature type="transmembrane region" description="Helical" evidence="1">
    <location>
        <begin position="6"/>
        <end position="26"/>
    </location>
</feature>
<organism evidence="2 3">
    <name type="scientific">Canibacter oris</name>
    <dbReference type="NCBI Taxonomy" id="1365628"/>
    <lineage>
        <taxon>Bacteria</taxon>
        <taxon>Bacillati</taxon>
        <taxon>Actinomycetota</taxon>
        <taxon>Actinomycetes</taxon>
        <taxon>Micrococcales</taxon>
        <taxon>Microbacteriaceae</taxon>
        <taxon>Canibacter</taxon>
    </lineage>
</organism>
<name>A0A840DCV1_9MICO</name>
<keyword evidence="3" id="KW-1185">Reference proteome</keyword>
<dbReference type="EMBL" id="JACIFD010000005">
    <property type="protein sequence ID" value="MBB4071291.1"/>
    <property type="molecule type" value="Genomic_DNA"/>
</dbReference>
<evidence type="ECO:0000313" key="2">
    <source>
        <dbReference type="EMBL" id="MBB4071291.1"/>
    </source>
</evidence>
<dbReference type="AlphaFoldDB" id="A0A840DCV1"/>
<proteinExistence type="predicted"/>
<dbReference type="RefSeq" id="WP_124823851.1">
    <property type="nucleotide sequence ID" value="NZ_JACIFD010000005.1"/>
</dbReference>
<dbReference type="Proteomes" id="UP000571183">
    <property type="component" value="Unassembled WGS sequence"/>
</dbReference>
<reference evidence="2" key="1">
    <citation type="submission" date="2020-08" db="EMBL/GenBank/DDBJ databases">
        <title>Sequencing the genomes of 1000 actinobacteria strains.</title>
        <authorList>
            <person name="Klenk H.-P."/>
        </authorList>
    </citation>
    <scope>NUCLEOTIDE SEQUENCE [LARGE SCALE GENOMIC DNA]</scope>
    <source>
        <strain evidence="2">DSM 27064</strain>
    </source>
</reference>
<sequence>MIFWIAILVLRIYVMLLWGRFILEWVRVINPRFTPKGVLLVLVELLYTVTDPPLKLVRKVLPPLRIGQIVLDVALMVVLFAAWALIQLLAFAAANF</sequence>
<comment type="caution">
    <text evidence="2">The sequence shown here is derived from an EMBL/GenBank/DDBJ whole genome shotgun (WGS) entry which is preliminary data.</text>
</comment>
<evidence type="ECO:0000256" key="1">
    <source>
        <dbReference type="SAM" id="Phobius"/>
    </source>
</evidence>
<evidence type="ECO:0000313" key="3">
    <source>
        <dbReference type="Proteomes" id="UP000571183"/>
    </source>
</evidence>
<gene>
    <name evidence="2" type="ORF">F5897_000588</name>
</gene>
<keyword evidence="1" id="KW-0472">Membrane</keyword>
<feature type="transmembrane region" description="Helical" evidence="1">
    <location>
        <begin position="69"/>
        <end position="94"/>
    </location>
</feature>
<protein>
    <submittedName>
        <fullName evidence="2">YggT family protein</fullName>
    </submittedName>
</protein>
<keyword evidence="1" id="KW-0812">Transmembrane</keyword>
<dbReference type="GO" id="GO:0016020">
    <property type="term" value="C:membrane"/>
    <property type="evidence" value="ECO:0007669"/>
    <property type="project" value="InterPro"/>
</dbReference>
<dbReference type="InterPro" id="IPR003425">
    <property type="entry name" value="CCB3/YggT"/>
</dbReference>